<name>A0A443SKY5_9ACAR</name>
<dbReference type="PANTHER" id="PTHR10188:SF8">
    <property type="entry name" value="THREONINE ASPARTASE 1"/>
    <property type="match status" value="1"/>
</dbReference>
<dbReference type="InterPro" id="IPR029055">
    <property type="entry name" value="Ntn_hydrolases_N"/>
</dbReference>
<evidence type="ECO:0000313" key="4">
    <source>
        <dbReference type="EMBL" id="RWS28196.1"/>
    </source>
</evidence>
<dbReference type="Proteomes" id="UP000288716">
    <property type="component" value="Unassembled WGS sequence"/>
</dbReference>
<dbReference type="AlphaFoldDB" id="A0A443SKY5"/>
<keyword evidence="5" id="KW-1185">Reference proteome</keyword>
<dbReference type="PANTHER" id="PTHR10188">
    <property type="entry name" value="L-ASPARAGINASE"/>
    <property type="match status" value="1"/>
</dbReference>
<gene>
    <name evidence="4" type="ORF">B4U80_01940</name>
</gene>
<proteinExistence type="inferred from homology"/>
<dbReference type="SUPFAM" id="SSF56235">
    <property type="entry name" value="N-terminal nucleophile aminohydrolases (Ntn hydrolases)"/>
    <property type="match status" value="1"/>
</dbReference>
<comment type="caution">
    <text evidence="4">The sequence shown here is derived from an EMBL/GenBank/DDBJ whole genome shotgun (WGS) entry which is preliminary data.</text>
</comment>
<protein>
    <submittedName>
        <fullName evidence="4">Threonine aspartase 1-like protein</fullName>
    </submittedName>
</protein>
<evidence type="ECO:0000256" key="2">
    <source>
        <dbReference type="PIRSR" id="PIRSR600246-1"/>
    </source>
</evidence>
<feature type="active site" description="Nucleophile" evidence="2">
    <location>
        <position position="176"/>
    </location>
</feature>
<dbReference type="Gene3D" id="3.60.20.30">
    <property type="entry name" value="(Glycosyl)asparaginase"/>
    <property type="match status" value="1"/>
</dbReference>
<evidence type="ECO:0000256" key="3">
    <source>
        <dbReference type="PIRSR" id="PIRSR600246-3"/>
    </source>
</evidence>
<dbReference type="STRING" id="299467.A0A443SKY5"/>
<dbReference type="GO" id="GO:0051604">
    <property type="term" value="P:protein maturation"/>
    <property type="evidence" value="ECO:0007669"/>
    <property type="project" value="TreeGrafter"/>
</dbReference>
<sequence length="342" mass="36611">MVFVAVHAGAGFQSEANRSKYLTVCKEACAEGVKQTSAIEAVVSAICCLEDNQITNAGFGSNLCNDGSVECDASLMDGDTLQWAAVGALNGIKNPIKVAKLLLNEQIRESRNKYGLVAPNMLVGEGAKKWALKNGAEACDSLVSVRSKQCYVKYKRKIESANCSDNDRAKHQRLDTVGAVAVDAEGKVAAAVSSGGILLKNPGRVGQAAMYACGVWAEDCIAVTTSGVGEYLTKTLFAKECASYLQIKDDSLNAQKLHDALLNKFINSKFLKNVTDEKSVGCITALVDSENDCIEFLWGHNTQTMALAYCTQGTKPVAVFSKLPQTSELVVNSILLPFKCEK</sequence>
<dbReference type="InterPro" id="IPR000246">
    <property type="entry name" value="Peptidase_T2"/>
</dbReference>
<dbReference type="InterPro" id="IPR037464">
    <property type="entry name" value="Taspase1"/>
</dbReference>
<reference evidence="4 5" key="1">
    <citation type="journal article" date="2018" name="Gigascience">
        <title>Genomes of trombidid mites reveal novel predicted allergens and laterally-transferred genes associated with secondary metabolism.</title>
        <authorList>
            <person name="Dong X."/>
            <person name="Chaisiri K."/>
            <person name="Xia D."/>
            <person name="Armstrong S.D."/>
            <person name="Fang Y."/>
            <person name="Donnelly M.J."/>
            <person name="Kadowaki T."/>
            <person name="McGarry J.W."/>
            <person name="Darby A.C."/>
            <person name="Makepeace B.L."/>
        </authorList>
    </citation>
    <scope>NUCLEOTIDE SEQUENCE [LARGE SCALE GENOMIC DNA]</scope>
    <source>
        <strain evidence="4">UoL-UT</strain>
    </source>
</reference>
<dbReference type="GO" id="GO:0005737">
    <property type="term" value="C:cytoplasm"/>
    <property type="evidence" value="ECO:0007669"/>
    <property type="project" value="TreeGrafter"/>
</dbReference>
<dbReference type="VEuPathDB" id="VectorBase:LDEU003843"/>
<organism evidence="4 5">
    <name type="scientific">Leptotrombidium deliense</name>
    <dbReference type="NCBI Taxonomy" id="299467"/>
    <lineage>
        <taxon>Eukaryota</taxon>
        <taxon>Metazoa</taxon>
        <taxon>Ecdysozoa</taxon>
        <taxon>Arthropoda</taxon>
        <taxon>Chelicerata</taxon>
        <taxon>Arachnida</taxon>
        <taxon>Acari</taxon>
        <taxon>Acariformes</taxon>
        <taxon>Trombidiformes</taxon>
        <taxon>Prostigmata</taxon>
        <taxon>Anystina</taxon>
        <taxon>Parasitengona</taxon>
        <taxon>Trombiculoidea</taxon>
        <taxon>Trombiculidae</taxon>
        <taxon>Leptotrombidium</taxon>
    </lineage>
</organism>
<dbReference type="CDD" id="cd04514">
    <property type="entry name" value="Taspase1_like"/>
    <property type="match status" value="1"/>
</dbReference>
<evidence type="ECO:0000256" key="1">
    <source>
        <dbReference type="ARBA" id="ARBA00010872"/>
    </source>
</evidence>
<dbReference type="Pfam" id="PF01112">
    <property type="entry name" value="Asparaginase_2"/>
    <property type="match status" value="1"/>
</dbReference>
<feature type="site" description="Cleavage; by autolysis" evidence="3">
    <location>
        <begin position="175"/>
        <end position="176"/>
    </location>
</feature>
<evidence type="ECO:0000313" key="5">
    <source>
        <dbReference type="Proteomes" id="UP000288716"/>
    </source>
</evidence>
<dbReference type="GO" id="GO:0004298">
    <property type="term" value="F:threonine-type endopeptidase activity"/>
    <property type="evidence" value="ECO:0007669"/>
    <property type="project" value="InterPro"/>
</dbReference>
<dbReference type="OrthoDB" id="77601at2759"/>
<comment type="similarity">
    <text evidence="1">Belongs to the Ntn-hydrolase family.</text>
</comment>
<dbReference type="EMBL" id="NCKV01001525">
    <property type="protein sequence ID" value="RWS28196.1"/>
    <property type="molecule type" value="Genomic_DNA"/>
</dbReference>
<accession>A0A443SKY5</accession>